<dbReference type="InterPro" id="IPR011992">
    <property type="entry name" value="EF-hand-dom_pair"/>
</dbReference>
<keyword evidence="1" id="KW-0677">Repeat</keyword>
<dbReference type="PROSITE" id="PS00018">
    <property type="entry name" value="EF_HAND_1"/>
    <property type="match status" value="2"/>
</dbReference>
<reference evidence="5" key="1">
    <citation type="submission" date="2022-11" db="UniProtKB">
        <authorList>
            <consortium name="WormBaseParasite"/>
        </authorList>
    </citation>
    <scope>IDENTIFICATION</scope>
</reference>
<dbReference type="GO" id="GO:0016460">
    <property type="term" value="C:myosin II complex"/>
    <property type="evidence" value="ECO:0007669"/>
    <property type="project" value="TreeGrafter"/>
</dbReference>
<dbReference type="FunFam" id="1.10.238.10:FF:000003">
    <property type="entry name" value="Calmodulin A"/>
    <property type="match status" value="1"/>
</dbReference>
<dbReference type="AlphaFoldDB" id="A0A914DNX9"/>
<proteinExistence type="predicted"/>
<dbReference type="InterPro" id="IPR002048">
    <property type="entry name" value="EF_hand_dom"/>
</dbReference>
<dbReference type="PANTHER" id="PTHR23048:SF0">
    <property type="entry name" value="CALMODULIN LIKE 3"/>
    <property type="match status" value="1"/>
</dbReference>
<feature type="domain" description="EF-hand" evidence="3">
    <location>
        <begin position="48"/>
        <end position="83"/>
    </location>
</feature>
<dbReference type="Gene3D" id="1.10.238.10">
    <property type="entry name" value="EF-hand"/>
    <property type="match status" value="2"/>
</dbReference>
<protein>
    <submittedName>
        <fullName evidence="5">EF-hand domain-containing protein</fullName>
    </submittedName>
</protein>
<dbReference type="PANTHER" id="PTHR23048">
    <property type="entry name" value="MYOSIN LIGHT CHAIN 1, 3"/>
    <property type="match status" value="1"/>
</dbReference>
<evidence type="ECO:0000259" key="3">
    <source>
        <dbReference type="PROSITE" id="PS50222"/>
    </source>
</evidence>
<evidence type="ECO:0000256" key="2">
    <source>
        <dbReference type="ARBA" id="ARBA00022837"/>
    </source>
</evidence>
<keyword evidence="4" id="KW-1185">Reference proteome</keyword>
<organism evidence="4 5">
    <name type="scientific">Acrobeloides nanus</name>
    <dbReference type="NCBI Taxonomy" id="290746"/>
    <lineage>
        <taxon>Eukaryota</taxon>
        <taxon>Metazoa</taxon>
        <taxon>Ecdysozoa</taxon>
        <taxon>Nematoda</taxon>
        <taxon>Chromadorea</taxon>
        <taxon>Rhabditida</taxon>
        <taxon>Tylenchina</taxon>
        <taxon>Cephalobomorpha</taxon>
        <taxon>Cephaloboidea</taxon>
        <taxon>Cephalobidae</taxon>
        <taxon>Acrobeloides</taxon>
    </lineage>
</organism>
<dbReference type="Pfam" id="PF13499">
    <property type="entry name" value="EF-hand_7"/>
    <property type="match status" value="2"/>
</dbReference>
<feature type="domain" description="EF-hand" evidence="3">
    <location>
        <begin position="85"/>
        <end position="120"/>
    </location>
</feature>
<dbReference type="SMART" id="SM00054">
    <property type="entry name" value="EFh"/>
    <property type="match status" value="3"/>
</dbReference>
<dbReference type="Proteomes" id="UP000887540">
    <property type="component" value="Unplaced"/>
</dbReference>
<dbReference type="SUPFAM" id="SSF47473">
    <property type="entry name" value="EF-hand"/>
    <property type="match status" value="1"/>
</dbReference>
<dbReference type="CDD" id="cd00051">
    <property type="entry name" value="EFh"/>
    <property type="match status" value="2"/>
</dbReference>
<evidence type="ECO:0000313" key="5">
    <source>
        <dbReference type="WBParaSite" id="ACRNAN_scaffold324.g11948.t1"/>
    </source>
</evidence>
<keyword evidence="2" id="KW-0106">Calcium</keyword>
<dbReference type="InterPro" id="IPR018247">
    <property type="entry name" value="EF_Hand_1_Ca_BS"/>
</dbReference>
<evidence type="ECO:0000256" key="1">
    <source>
        <dbReference type="ARBA" id="ARBA00022737"/>
    </source>
</evidence>
<dbReference type="WBParaSite" id="ACRNAN_scaffold324.g11948.t1">
    <property type="protein sequence ID" value="ACRNAN_scaffold324.g11948.t1"/>
    <property type="gene ID" value="ACRNAN_scaffold324.g11948"/>
</dbReference>
<feature type="domain" description="EF-hand" evidence="3">
    <location>
        <begin position="12"/>
        <end position="47"/>
    </location>
</feature>
<dbReference type="GO" id="GO:0005509">
    <property type="term" value="F:calcium ion binding"/>
    <property type="evidence" value="ECO:0007669"/>
    <property type="project" value="InterPro"/>
</dbReference>
<accession>A0A914DNX9</accession>
<dbReference type="PROSITE" id="PS50222">
    <property type="entry name" value="EF_HAND_2"/>
    <property type="match status" value="3"/>
</dbReference>
<name>A0A914DNX9_9BILA</name>
<dbReference type="InterPro" id="IPR050230">
    <property type="entry name" value="CALM/Myosin/TropC-like"/>
</dbReference>
<sequence>MAAAYICRRYILNDQQLADTFDLLDLNKDGRLNRSEIAALLRIIKVEATRTELDFIFGEMDPDNSGTIKKSDFVSYMKTPLINRITLGELEEHFKKYDSDHDGCITLPELKSMLAQTADIHDEDAVEQLFELWNNKGKISFSEFVKMIRE</sequence>
<evidence type="ECO:0000313" key="4">
    <source>
        <dbReference type="Proteomes" id="UP000887540"/>
    </source>
</evidence>